<reference evidence="4" key="2">
    <citation type="submission" date="2022-10" db="EMBL/GenBank/DDBJ databases">
        <authorList>
            <consortium name="ENA_rothamsted_submissions"/>
            <consortium name="culmorum"/>
            <person name="King R."/>
        </authorList>
    </citation>
    <scope>NUCLEOTIDE SEQUENCE</scope>
</reference>
<dbReference type="SMART" id="SM00181">
    <property type="entry name" value="EGF"/>
    <property type="match status" value="5"/>
</dbReference>
<dbReference type="EMBL" id="OU895879">
    <property type="protein sequence ID" value="CAG9806941.1"/>
    <property type="molecule type" value="Genomic_DNA"/>
</dbReference>
<protein>
    <recommendedName>
        <fullName evidence="3">EGF-like domain-containing protein</fullName>
    </recommendedName>
</protein>
<keyword evidence="2" id="KW-0732">Signal</keyword>
<evidence type="ECO:0000313" key="4">
    <source>
        <dbReference type="EMBL" id="CAG9806941.1"/>
    </source>
</evidence>
<dbReference type="PROSITE" id="PS01186">
    <property type="entry name" value="EGF_2"/>
    <property type="match status" value="2"/>
</dbReference>
<comment type="caution">
    <text evidence="1">Lacks conserved residue(s) required for the propagation of feature annotation.</text>
</comment>
<feature type="domain" description="EGF-like" evidence="3">
    <location>
        <begin position="96"/>
        <end position="136"/>
    </location>
</feature>
<dbReference type="AlphaFoldDB" id="A0A9N9S2D2"/>
<evidence type="ECO:0000259" key="3">
    <source>
        <dbReference type="PROSITE" id="PS50026"/>
    </source>
</evidence>
<feature type="disulfide bond" evidence="1">
    <location>
        <begin position="105"/>
        <end position="122"/>
    </location>
</feature>
<dbReference type="OrthoDB" id="4405280at2759"/>
<keyword evidence="5" id="KW-1185">Reference proteome</keyword>
<name>A0A9N9S2D2_9DIPT</name>
<dbReference type="PANTHER" id="PTHR22963:SF39">
    <property type="entry name" value="DUMPY"/>
    <property type="match status" value="1"/>
</dbReference>
<dbReference type="InterPro" id="IPR000742">
    <property type="entry name" value="EGF"/>
</dbReference>
<feature type="chain" id="PRO_5040319002" description="EGF-like domain-containing protein" evidence="2">
    <location>
        <begin position="39"/>
        <end position="372"/>
    </location>
</feature>
<sequence length="372" mass="40290">MIKKCFCATRGRMLQGYYFSILLSLLLLICMYEAKSTADRCDYNQERKGSECIDICYTMKACGENTTCYTVGFTTYCLCMKGFTGDPQLGCFKMDENSPCSPDPCGQNSECIESDLEVGPHCKCKSGFYDWPPKCRTGCASDAECGQTEVCDQSNLCVELCESWRCGANSVCRVDKKTRTMHCSCMDGYIPQTEVGCRLKTEEDQDISIESFSEILTDKCGGNCGENAYCGSDNKCVCTAGYTGDPNHQCSPISTTFNGTCNPNPCGGYSTCKIVDKKPKCSCVKGYGTPPSCGKCSTNSDCESSDVCTADGRCVFNACKPYCGENAGCNIFEGKLECLCPVQAVNNYSLPFVVCPDVIDFVSAATIAVLSG</sequence>
<feature type="signal peptide" evidence="2">
    <location>
        <begin position="1"/>
        <end position="38"/>
    </location>
</feature>
<organism evidence="4 5">
    <name type="scientific">Chironomus riparius</name>
    <dbReference type="NCBI Taxonomy" id="315576"/>
    <lineage>
        <taxon>Eukaryota</taxon>
        <taxon>Metazoa</taxon>
        <taxon>Ecdysozoa</taxon>
        <taxon>Arthropoda</taxon>
        <taxon>Hexapoda</taxon>
        <taxon>Insecta</taxon>
        <taxon>Pterygota</taxon>
        <taxon>Neoptera</taxon>
        <taxon>Endopterygota</taxon>
        <taxon>Diptera</taxon>
        <taxon>Nematocera</taxon>
        <taxon>Chironomoidea</taxon>
        <taxon>Chironomidae</taxon>
        <taxon>Chironominae</taxon>
        <taxon>Chironomus</taxon>
    </lineage>
</organism>
<reference evidence="4" key="1">
    <citation type="submission" date="2022-01" db="EMBL/GenBank/DDBJ databases">
        <authorList>
            <person name="King R."/>
        </authorList>
    </citation>
    <scope>NUCLEOTIDE SEQUENCE</scope>
</reference>
<gene>
    <name evidence="4" type="ORF">CHIRRI_LOCUS9794</name>
</gene>
<dbReference type="Proteomes" id="UP001153620">
    <property type="component" value="Chromosome 3"/>
</dbReference>
<dbReference type="PANTHER" id="PTHR22963">
    <property type="entry name" value="ENDOGLIN-RELATED"/>
    <property type="match status" value="1"/>
</dbReference>
<keyword evidence="1" id="KW-0245">EGF-like domain</keyword>
<evidence type="ECO:0000313" key="5">
    <source>
        <dbReference type="Proteomes" id="UP001153620"/>
    </source>
</evidence>
<evidence type="ECO:0000256" key="2">
    <source>
        <dbReference type="SAM" id="SignalP"/>
    </source>
</evidence>
<accession>A0A9N9S2D2</accession>
<keyword evidence="1" id="KW-1015">Disulfide bond</keyword>
<dbReference type="PROSITE" id="PS50026">
    <property type="entry name" value="EGF_3"/>
    <property type="match status" value="1"/>
</dbReference>
<evidence type="ECO:0000256" key="1">
    <source>
        <dbReference type="PROSITE-ProRule" id="PRU00076"/>
    </source>
</evidence>
<proteinExistence type="predicted"/>